<keyword evidence="8" id="KW-1185">Reference proteome</keyword>
<dbReference type="EMBL" id="AMQN01040374">
    <property type="status" value="NOT_ANNOTATED_CDS"/>
    <property type="molecule type" value="Genomic_DNA"/>
</dbReference>
<evidence type="ECO:0000256" key="3">
    <source>
        <dbReference type="ARBA" id="ARBA00023002"/>
    </source>
</evidence>
<evidence type="ECO:0000256" key="1">
    <source>
        <dbReference type="ARBA" id="ARBA00005591"/>
    </source>
</evidence>
<dbReference type="Gene3D" id="3.30.1060.10">
    <property type="entry name" value="Peptide methionine sulphoxide reductase MsrA"/>
    <property type="match status" value="1"/>
</dbReference>
<evidence type="ECO:0000313" key="6">
    <source>
        <dbReference type="EMBL" id="ELU11643.1"/>
    </source>
</evidence>
<name>R7UYK5_CAPTE</name>
<protein>
    <recommendedName>
        <fullName evidence="2">peptide-methionine (S)-S-oxide reductase</fullName>
        <ecNumber evidence="2">1.8.4.11</ecNumber>
    </recommendedName>
    <alternativeName>
        <fullName evidence="4">Peptide-methionine (S)-S-oxide reductase</fullName>
    </alternativeName>
</protein>
<proteinExistence type="inferred from homology"/>
<dbReference type="OMA" id="YKSAIWY"/>
<evidence type="ECO:0000313" key="7">
    <source>
        <dbReference type="EnsemblMetazoa" id="CapteP135328"/>
    </source>
</evidence>
<organism evidence="6">
    <name type="scientific">Capitella teleta</name>
    <name type="common">Polychaete worm</name>
    <dbReference type="NCBI Taxonomy" id="283909"/>
    <lineage>
        <taxon>Eukaryota</taxon>
        <taxon>Metazoa</taxon>
        <taxon>Spiralia</taxon>
        <taxon>Lophotrochozoa</taxon>
        <taxon>Annelida</taxon>
        <taxon>Polychaeta</taxon>
        <taxon>Sedentaria</taxon>
        <taxon>Scolecida</taxon>
        <taxon>Capitellidae</taxon>
        <taxon>Capitella</taxon>
    </lineage>
</organism>
<dbReference type="Proteomes" id="UP000014760">
    <property type="component" value="Unassembled WGS sequence"/>
</dbReference>
<feature type="non-terminal residue" evidence="6">
    <location>
        <position position="1"/>
    </location>
</feature>
<sequence>FWFPEGRFGVLPGVRATRVGYTGGTLVDPCYHNMGDHTESVQVEYNPDVISYPDLLDIFWNNHNCTSASSRQYMSAIFCHDDQQRSLAEETKDEHQRRIGRPVSTVIQQVNAFYDAEE</sequence>
<dbReference type="PANTHER" id="PTHR43774:SF1">
    <property type="entry name" value="PEPTIDE METHIONINE SULFOXIDE REDUCTASE MSRA 2"/>
    <property type="match status" value="1"/>
</dbReference>
<evidence type="ECO:0000313" key="8">
    <source>
        <dbReference type="Proteomes" id="UP000014760"/>
    </source>
</evidence>
<dbReference type="InterPro" id="IPR002569">
    <property type="entry name" value="Met_Sox_Rdtase_MsrA_dom"/>
</dbReference>
<keyword evidence="3" id="KW-0560">Oxidoreductase</keyword>
<accession>R7UYK5</accession>
<evidence type="ECO:0000256" key="4">
    <source>
        <dbReference type="ARBA" id="ARBA00030643"/>
    </source>
</evidence>
<evidence type="ECO:0000259" key="5">
    <source>
        <dbReference type="Pfam" id="PF01625"/>
    </source>
</evidence>
<evidence type="ECO:0000256" key="2">
    <source>
        <dbReference type="ARBA" id="ARBA00012502"/>
    </source>
</evidence>
<dbReference type="EMBL" id="KB296551">
    <property type="protein sequence ID" value="ELU11643.1"/>
    <property type="molecule type" value="Genomic_DNA"/>
</dbReference>
<dbReference type="PANTHER" id="PTHR43774">
    <property type="entry name" value="PEPTIDE METHIONINE SULFOXIDE REDUCTASE"/>
    <property type="match status" value="1"/>
</dbReference>
<dbReference type="InterPro" id="IPR036509">
    <property type="entry name" value="Met_Sox_Rdtase_MsrA_sf"/>
</dbReference>
<dbReference type="EnsemblMetazoa" id="CapteT135328">
    <property type="protein sequence ID" value="CapteP135328"/>
    <property type="gene ID" value="CapteG135328"/>
</dbReference>
<dbReference type="STRING" id="283909.R7UYK5"/>
<dbReference type="AlphaFoldDB" id="R7UYK5"/>
<dbReference type="GO" id="GO:0008113">
    <property type="term" value="F:peptide-methionine (S)-S-oxide reductase activity"/>
    <property type="evidence" value="ECO:0007669"/>
    <property type="project" value="UniProtKB-EC"/>
</dbReference>
<dbReference type="SUPFAM" id="SSF55068">
    <property type="entry name" value="Peptide methionine sulfoxide reductase"/>
    <property type="match status" value="1"/>
</dbReference>
<reference evidence="6 8" key="2">
    <citation type="journal article" date="2013" name="Nature">
        <title>Insights into bilaterian evolution from three spiralian genomes.</title>
        <authorList>
            <person name="Simakov O."/>
            <person name="Marletaz F."/>
            <person name="Cho S.J."/>
            <person name="Edsinger-Gonzales E."/>
            <person name="Havlak P."/>
            <person name="Hellsten U."/>
            <person name="Kuo D.H."/>
            <person name="Larsson T."/>
            <person name="Lv J."/>
            <person name="Arendt D."/>
            <person name="Savage R."/>
            <person name="Osoegawa K."/>
            <person name="de Jong P."/>
            <person name="Grimwood J."/>
            <person name="Chapman J.A."/>
            <person name="Shapiro H."/>
            <person name="Aerts A."/>
            <person name="Otillar R.P."/>
            <person name="Terry A.Y."/>
            <person name="Boore J.L."/>
            <person name="Grigoriev I.V."/>
            <person name="Lindberg D.R."/>
            <person name="Seaver E.C."/>
            <person name="Weisblat D.A."/>
            <person name="Putnam N.H."/>
            <person name="Rokhsar D.S."/>
        </authorList>
    </citation>
    <scope>NUCLEOTIDE SEQUENCE</scope>
    <source>
        <strain evidence="6 8">I ESC-2004</strain>
    </source>
</reference>
<dbReference type="OrthoDB" id="77405at2759"/>
<comment type="similarity">
    <text evidence="1">Belongs to the MsrA Met sulfoxide reductase family.</text>
</comment>
<dbReference type="Pfam" id="PF01625">
    <property type="entry name" value="PMSR"/>
    <property type="match status" value="1"/>
</dbReference>
<reference evidence="7" key="3">
    <citation type="submission" date="2015-06" db="UniProtKB">
        <authorList>
            <consortium name="EnsemblMetazoa"/>
        </authorList>
    </citation>
    <scope>IDENTIFICATION</scope>
</reference>
<dbReference type="EC" id="1.8.4.11" evidence="2"/>
<feature type="domain" description="Peptide methionine sulphoxide reductase MsrA" evidence="5">
    <location>
        <begin position="1"/>
        <end position="118"/>
    </location>
</feature>
<dbReference type="HOGENOM" id="CLU_031040_10_2_1"/>
<dbReference type="FunCoup" id="R7UYK5">
    <property type="interactions" value="846"/>
</dbReference>
<reference evidence="8" key="1">
    <citation type="submission" date="2012-12" db="EMBL/GenBank/DDBJ databases">
        <authorList>
            <person name="Hellsten U."/>
            <person name="Grimwood J."/>
            <person name="Chapman J.A."/>
            <person name="Shapiro H."/>
            <person name="Aerts A."/>
            <person name="Otillar R.P."/>
            <person name="Terry A.Y."/>
            <person name="Boore J.L."/>
            <person name="Simakov O."/>
            <person name="Marletaz F."/>
            <person name="Cho S.-J."/>
            <person name="Edsinger-Gonzales E."/>
            <person name="Havlak P."/>
            <person name="Kuo D.-H."/>
            <person name="Larsson T."/>
            <person name="Lv J."/>
            <person name="Arendt D."/>
            <person name="Savage R."/>
            <person name="Osoegawa K."/>
            <person name="de Jong P."/>
            <person name="Lindberg D.R."/>
            <person name="Seaver E.C."/>
            <person name="Weisblat D.A."/>
            <person name="Putnam N.H."/>
            <person name="Grigoriev I.V."/>
            <person name="Rokhsar D.S."/>
        </authorList>
    </citation>
    <scope>NUCLEOTIDE SEQUENCE</scope>
    <source>
        <strain evidence="8">I ESC-2004</strain>
    </source>
</reference>
<gene>
    <name evidence="6" type="ORF">CAPTEDRAFT_135328</name>
</gene>